<keyword evidence="6 9" id="KW-0378">Hydrolase</keyword>
<dbReference type="AlphaFoldDB" id="C8W5P3"/>
<dbReference type="PROSITE" id="PS51881">
    <property type="entry name" value="OCT"/>
    <property type="match status" value="1"/>
</dbReference>
<comment type="function">
    <text evidence="9">An essential GTPase which binds GTP, GDP and possibly (p)ppGpp with moderate affinity, with high nucleotide exchange rates and a fairly low GTP hydrolysis rate. Plays a role in control of the cell cycle, stress response, ribosome biogenesis and in those bacteria that undergo differentiation, in morphogenesis control.</text>
</comment>
<keyword evidence="8 9" id="KW-0342">GTP-binding</keyword>
<dbReference type="InterPro" id="IPR014100">
    <property type="entry name" value="GTP-bd_Obg/CgtA"/>
</dbReference>
<dbReference type="PANTHER" id="PTHR11702">
    <property type="entry name" value="DEVELOPMENTALLY REGULATED GTP-BINDING PROTEIN-RELATED"/>
    <property type="match status" value="1"/>
</dbReference>
<dbReference type="PRINTS" id="PR00326">
    <property type="entry name" value="GTP1OBG"/>
</dbReference>
<evidence type="ECO:0000256" key="6">
    <source>
        <dbReference type="ARBA" id="ARBA00022801"/>
    </source>
</evidence>
<dbReference type="PIRSF" id="PIRSF002401">
    <property type="entry name" value="GTP_bd_Obg/CgtA"/>
    <property type="match status" value="1"/>
</dbReference>
<dbReference type="GO" id="GO:0003924">
    <property type="term" value="F:GTPase activity"/>
    <property type="evidence" value="ECO:0007669"/>
    <property type="project" value="UniProtKB-UniRule"/>
</dbReference>
<dbReference type="GO" id="GO:0042254">
    <property type="term" value="P:ribosome biogenesis"/>
    <property type="evidence" value="ECO:0007669"/>
    <property type="project" value="UniProtKB-UniRule"/>
</dbReference>
<dbReference type="NCBIfam" id="TIGR03595">
    <property type="entry name" value="Obg_CgtA_exten"/>
    <property type="match status" value="1"/>
</dbReference>
<dbReference type="PROSITE" id="PS00905">
    <property type="entry name" value="GTP1_OBG"/>
    <property type="match status" value="1"/>
</dbReference>
<dbReference type="FunFam" id="2.70.210.12:FF:000001">
    <property type="entry name" value="GTPase Obg"/>
    <property type="match status" value="1"/>
</dbReference>
<dbReference type="Proteomes" id="UP000002217">
    <property type="component" value="Chromosome"/>
</dbReference>
<dbReference type="NCBIfam" id="NF008954">
    <property type="entry name" value="PRK12296.1"/>
    <property type="match status" value="1"/>
</dbReference>
<dbReference type="InterPro" id="IPR031167">
    <property type="entry name" value="G_OBG"/>
</dbReference>
<evidence type="ECO:0000256" key="3">
    <source>
        <dbReference type="ARBA" id="ARBA00022490"/>
    </source>
</evidence>
<dbReference type="SUPFAM" id="SSF82051">
    <property type="entry name" value="Obg GTP-binding protein N-terminal domain"/>
    <property type="match status" value="1"/>
</dbReference>
<evidence type="ECO:0000256" key="9">
    <source>
        <dbReference type="HAMAP-Rule" id="MF_01454"/>
    </source>
</evidence>
<feature type="binding site" evidence="9">
    <location>
        <begin position="285"/>
        <end position="288"/>
    </location>
    <ligand>
        <name>GTP</name>
        <dbReference type="ChEBI" id="CHEBI:37565"/>
    </ligand>
</feature>
<dbReference type="PROSITE" id="PS51883">
    <property type="entry name" value="OBG"/>
    <property type="match status" value="1"/>
</dbReference>
<feature type="domain" description="OCT" evidence="11">
    <location>
        <begin position="348"/>
        <end position="425"/>
    </location>
</feature>
<dbReference type="STRING" id="485916.Dtox_3312"/>
<dbReference type="eggNOG" id="COG0536">
    <property type="taxonomic scope" value="Bacteria"/>
</dbReference>
<keyword evidence="3 9" id="KW-0963">Cytoplasm</keyword>
<dbReference type="Gene3D" id="3.30.300.350">
    <property type="entry name" value="GTP-binding protein OBG, C-terminal domain"/>
    <property type="match status" value="1"/>
</dbReference>
<feature type="binding site" evidence="9">
    <location>
        <begin position="193"/>
        <end position="197"/>
    </location>
    <ligand>
        <name>GTP</name>
        <dbReference type="ChEBI" id="CHEBI:37565"/>
    </ligand>
</feature>
<comment type="similarity">
    <text evidence="2 9">Belongs to the TRAFAC class OBG-HflX-like GTPase superfamily. OBG GTPase family.</text>
</comment>
<evidence type="ECO:0000256" key="2">
    <source>
        <dbReference type="ARBA" id="ARBA00007699"/>
    </source>
</evidence>
<feature type="domain" description="OBG-type G" evidence="10">
    <location>
        <begin position="162"/>
        <end position="332"/>
    </location>
</feature>
<sequence>MKLMFYDRAKIYVKGGDGGSGCVAFRREKYVPEGGPSGGDGGRGGSIIFVGDSGLNTLVDFRYHSHYKGNRGEHGQGKDMTGRSGEDRTLRVPVGTVIYNADTMELVADVVEHGQKVVVARGGRGGRGNARFATPNNKVPTAYEKGEPGQERWLRLELKLLADVGLAGFPNAGKSTVISRVSAAKPKIADYPFTTLVPNLGVVRVREGESFVMADIPGLIEGAHTGLGLGHEFLRHLERTRLIIHVLDMSGSEGRDPLEDFRIINRELRLYNEKLARRPQLVAANKMDLPDAAKNLDAFKDAFSGSYEIFPISAVTGEGLDRLVYRVAEMLPAIPREVLHQAEEEKTFRFENRDRFEIIREDGMFVVTGQEIERHVAMTDMENEDAVTRLQQIMSLMGLDKALRQAGAKEGDEVKIGNLVFDFSD</sequence>
<organism evidence="13 14">
    <name type="scientific">Desulfofarcimen acetoxidans (strain ATCC 49208 / DSM 771 / KCTC 5769 / VKM B-1644 / 5575)</name>
    <name type="common">Desulfotomaculum acetoxidans</name>
    <dbReference type="NCBI Taxonomy" id="485916"/>
    <lineage>
        <taxon>Bacteria</taxon>
        <taxon>Bacillati</taxon>
        <taxon>Bacillota</taxon>
        <taxon>Clostridia</taxon>
        <taxon>Eubacteriales</taxon>
        <taxon>Peptococcaceae</taxon>
        <taxon>Desulfofarcimen</taxon>
    </lineage>
</organism>
<evidence type="ECO:0000313" key="13">
    <source>
        <dbReference type="EMBL" id="ACV64043.1"/>
    </source>
</evidence>
<name>C8W5P3_DESAS</name>
<feature type="binding site" evidence="9">
    <location>
        <position position="195"/>
    </location>
    <ligand>
        <name>Mg(2+)</name>
        <dbReference type="ChEBI" id="CHEBI:18420"/>
    </ligand>
</feature>
<evidence type="ECO:0000259" key="11">
    <source>
        <dbReference type="PROSITE" id="PS51881"/>
    </source>
</evidence>
<dbReference type="SUPFAM" id="SSF52540">
    <property type="entry name" value="P-loop containing nucleoside triphosphate hydrolases"/>
    <property type="match status" value="1"/>
</dbReference>
<keyword evidence="4 9" id="KW-0479">Metal-binding</keyword>
<dbReference type="Gene3D" id="2.70.210.12">
    <property type="entry name" value="GTP1/OBG domain"/>
    <property type="match status" value="1"/>
</dbReference>
<dbReference type="EMBL" id="CP001720">
    <property type="protein sequence ID" value="ACV64043.1"/>
    <property type="molecule type" value="Genomic_DNA"/>
</dbReference>
<dbReference type="InterPro" id="IPR036726">
    <property type="entry name" value="GTP1_OBG_dom_sf"/>
</dbReference>
<dbReference type="InterPro" id="IPR005225">
    <property type="entry name" value="Small_GTP-bd"/>
</dbReference>
<comment type="subunit">
    <text evidence="9">Monomer.</text>
</comment>
<feature type="binding site" evidence="9">
    <location>
        <position position="175"/>
    </location>
    <ligand>
        <name>Mg(2+)</name>
        <dbReference type="ChEBI" id="CHEBI:18420"/>
    </ligand>
</feature>
<comment type="cofactor">
    <cofactor evidence="1 9">
        <name>Mg(2+)</name>
        <dbReference type="ChEBI" id="CHEBI:18420"/>
    </cofactor>
</comment>
<dbReference type="Gene3D" id="3.40.50.300">
    <property type="entry name" value="P-loop containing nucleotide triphosphate hydrolases"/>
    <property type="match status" value="1"/>
</dbReference>
<evidence type="ECO:0000259" key="10">
    <source>
        <dbReference type="PROSITE" id="PS51710"/>
    </source>
</evidence>
<dbReference type="InterPro" id="IPR027417">
    <property type="entry name" value="P-loop_NTPase"/>
</dbReference>
<dbReference type="HAMAP" id="MF_01454">
    <property type="entry name" value="GTPase_Obg"/>
    <property type="match status" value="1"/>
</dbReference>
<keyword evidence="14" id="KW-1185">Reference proteome</keyword>
<evidence type="ECO:0000256" key="7">
    <source>
        <dbReference type="ARBA" id="ARBA00022842"/>
    </source>
</evidence>
<evidence type="ECO:0000259" key="12">
    <source>
        <dbReference type="PROSITE" id="PS51883"/>
    </source>
</evidence>
<keyword evidence="5 9" id="KW-0547">Nucleotide-binding</keyword>
<dbReference type="Pfam" id="PF01018">
    <property type="entry name" value="GTP1_OBG"/>
    <property type="match status" value="1"/>
</dbReference>
<dbReference type="EC" id="3.6.5.-" evidence="9"/>
<feature type="binding site" evidence="9">
    <location>
        <begin position="215"/>
        <end position="218"/>
    </location>
    <ligand>
        <name>GTP</name>
        <dbReference type="ChEBI" id="CHEBI:37565"/>
    </ligand>
</feature>
<dbReference type="SUPFAM" id="SSF102741">
    <property type="entry name" value="Obg GTP-binding protein C-terminal domain"/>
    <property type="match status" value="1"/>
</dbReference>
<dbReference type="PROSITE" id="PS51710">
    <property type="entry name" value="G_OBG"/>
    <property type="match status" value="1"/>
</dbReference>
<dbReference type="InterPro" id="IPR006074">
    <property type="entry name" value="GTP1-OBG_CS"/>
</dbReference>
<feature type="binding site" evidence="9">
    <location>
        <begin position="168"/>
        <end position="175"/>
    </location>
    <ligand>
        <name>GTP</name>
        <dbReference type="ChEBI" id="CHEBI:37565"/>
    </ligand>
</feature>
<reference evidence="13 14" key="1">
    <citation type="journal article" date="2009" name="Stand. Genomic Sci.">
        <title>Complete genome sequence of Desulfotomaculum acetoxidans type strain (5575).</title>
        <authorList>
            <person name="Spring S."/>
            <person name="Lapidus A."/>
            <person name="Schroder M."/>
            <person name="Gleim D."/>
            <person name="Sims D."/>
            <person name="Meincke L."/>
            <person name="Glavina Del Rio T."/>
            <person name="Tice H."/>
            <person name="Copeland A."/>
            <person name="Cheng J.F."/>
            <person name="Lucas S."/>
            <person name="Chen F."/>
            <person name="Nolan M."/>
            <person name="Bruce D."/>
            <person name="Goodwin L."/>
            <person name="Pitluck S."/>
            <person name="Ivanova N."/>
            <person name="Mavromatis K."/>
            <person name="Mikhailova N."/>
            <person name="Pati A."/>
            <person name="Chen A."/>
            <person name="Palaniappan K."/>
            <person name="Land M."/>
            <person name="Hauser L."/>
            <person name="Chang Y.J."/>
            <person name="Jeffries C.D."/>
            <person name="Chain P."/>
            <person name="Saunders E."/>
            <person name="Brettin T."/>
            <person name="Detter J.C."/>
            <person name="Goker M."/>
            <person name="Bristow J."/>
            <person name="Eisen J.A."/>
            <person name="Markowitz V."/>
            <person name="Hugenholtz P."/>
            <person name="Kyrpides N.C."/>
            <person name="Klenk H.P."/>
            <person name="Han C."/>
        </authorList>
    </citation>
    <scope>NUCLEOTIDE SEQUENCE [LARGE SCALE GENOMIC DNA]</scope>
    <source>
        <strain evidence="14">ATCC 49208 / DSM 771 / VKM B-1644</strain>
    </source>
</reference>
<dbReference type="HOGENOM" id="CLU_011747_2_0_9"/>
<dbReference type="GO" id="GO:0005737">
    <property type="term" value="C:cytoplasm"/>
    <property type="evidence" value="ECO:0007669"/>
    <property type="project" value="UniProtKB-SubCell"/>
</dbReference>
<comment type="subcellular location">
    <subcellularLocation>
        <location evidence="9">Cytoplasm</location>
    </subcellularLocation>
</comment>
<evidence type="ECO:0000256" key="1">
    <source>
        <dbReference type="ARBA" id="ARBA00001946"/>
    </source>
</evidence>
<proteinExistence type="inferred from homology"/>
<dbReference type="InterPro" id="IPR015349">
    <property type="entry name" value="OCT_dom"/>
</dbReference>
<accession>C8W5P3</accession>
<dbReference type="CDD" id="cd01898">
    <property type="entry name" value="Obg"/>
    <property type="match status" value="1"/>
</dbReference>
<dbReference type="Pfam" id="PF09269">
    <property type="entry name" value="DUF1967"/>
    <property type="match status" value="1"/>
</dbReference>
<dbReference type="PANTHER" id="PTHR11702:SF31">
    <property type="entry name" value="MITOCHONDRIAL RIBOSOME-ASSOCIATED GTPASE 2"/>
    <property type="match status" value="1"/>
</dbReference>
<dbReference type="KEGG" id="dae:Dtox_3312"/>
<dbReference type="NCBIfam" id="NF008956">
    <property type="entry name" value="PRK12299.1"/>
    <property type="match status" value="1"/>
</dbReference>
<dbReference type="InterPro" id="IPR006073">
    <property type="entry name" value="GTP-bd"/>
</dbReference>
<keyword evidence="7 9" id="KW-0460">Magnesium</keyword>
<dbReference type="InterPro" id="IPR045086">
    <property type="entry name" value="OBG_GTPase"/>
</dbReference>
<dbReference type="NCBIfam" id="TIGR02729">
    <property type="entry name" value="Obg_CgtA"/>
    <property type="match status" value="1"/>
</dbReference>
<dbReference type="InterPro" id="IPR036346">
    <property type="entry name" value="GTP-bd_prot_GTP1/OBG_C_sf"/>
</dbReference>
<dbReference type="NCBIfam" id="TIGR00231">
    <property type="entry name" value="small_GTP"/>
    <property type="match status" value="1"/>
</dbReference>
<dbReference type="InterPro" id="IPR006169">
    <property type="entry name" value="GTP1_OBG_dom"/>
</dbReference>
<gene>
    <name evidence="9" type="primary">obg</name>
    <name evidence="13" type="ordered locus">Dtox_3312</name>
</gene>
<protein>
    <recommendedName>
        <fullName evidence="9">GTPase Obg</fullName>
        <ecNumber evidence="9">3.6.5.-</ecNumber>
    </recommendedName>
    <alternativeName>
        <fullName evidence="9">GTP-binding protein Obg</fullName>
    </alternativeName>
</protein>
<evidence type="ECO:0000256" key="8">
    <source>
        <dbReference type="ARBA" id="ARBA00023134"/>
    </source>
</evidence>
<evidence type="ECO:0000313" key="14">
    <source>
        <dbReference type="Proteomes" id="UP000002217"/>
    </source>
</evidence>
<dbReference type="NCBIfam" id="NF008955">
    <property type="entry name" value="PRK12297.1"/>
    <property type="match status" value="1"/>
</dbReference>
<feature type="binding site" evidence="9">
    <location>
        <begin position="313"/>
        <end position="315"/>
    </location>
    <ligand>
        <name>GTP</name>
        <dbReference type="ChEBI" id="CHEBI:37565"/>
    </ligand>
</feature>
<evidence type="ECO:0000256" key="4">
    <source>
        <dbReference type="ARBA" id="ARBA00022723"/>
    </source>
</evidence>
<evidence type="ECO:0000256" key="5">
    <source>
        <dbReference type="ARBA" id="ARBA00022741"/>
    </source>
</evidence>
<dbReference type="Pfam" id="PF01926">
    <property type="entry name" value="MMR_HSR1"/>
    <property type="match status" value="1"/>
</dbReference>
<feature type="domain" description="Obg" evidence="12">
    <location>
        <begin position="3"/>
        <end position="161"/>
    </location>
</feature>
<dbReference type="GO" id="GO:0005525">
    <property type="term" value="F:GTP binding"/>
    <property type="evidence" value="ECO:0007669"/>
    <property type="project" value="UniProtKB-UniRule"/>
</dbReference>
<dbReference type="GO" id="GO:0000287">
    <property type="term" value="F:magnesium ion binding"/>
    <property type="evidence" value="ECO:0007669"/>
    <property type="project" value="InterPro"/>
</dbReference>